<dbReference type="GO" id="GO:0004519">
    <property type="term" value="F:endonuclease activity"/>
    <property type="evidence" value="ECO:0007669"/>
    <property type="project" value="UniProtKB-KW"/>
</dbReference>
<dbReference type="EMBL" id="BK015879">
    <property type="protein sequence ID" value="DAD71263.1"/>
    <property type="molecule type" value="Genomic_DNA"/>
</dbReference>
<organism evidence="1">
    <name type="scientific">Siphoviridae sp. ctDuC3</name>
    <dbReference type="NCBI Taxonomy" id="2827563"/>
    <lineage>
        <taxon>Viruses</taxon>
        <taxon>Duplodnaviria</taxon>
        <taxon>Heunggongvirae</taxon>
        <taxon>Uroviricota</taxon>
        <taxon>Caudoviricetes</taxon>
    </lineage>
</organism>
<name>A0A8S5LN55_9CAUD</name>
<keyword evidence="1" id="KW-0540">Nuclease</keyword>
<accession>A0A8S5LN55</accession>
<reference evidence="1" key="1">
    <citation type="journal article" date="2021" name="Proc. Natl. Acad. Sci. U.S.A.">
        <title>A Catalog of Tens of Thousands of Viruses from Human Metagenomes Reveals Hidden Associations with Chronic Diseases.</title>
        <authorList>
            <person name="Tisza M.J."/>
            <person name="Buck C.B."/>
        </authorList>
    </citation>
    <scope>NUCLEOTIDE SEQUENCE</scope>
    <source>
        <strain evidence="1">CtDuC3</strain>
    </source>
</reference>
<keyword evidence="1" id="KW-0378">Hydrolase</keyword>
<evidence type="ECO:0000313" key="1">
    <source>
        <dbReference type="EMBL" id="DAD71263.1"/>
    </source>
</evidence>
<sequence length="158" mass="18492">MNEFDNTFHLDLERGKVGEQLVRQTFESLGYELKDVSDDSAFWVEDVDYLTADGIKYEVKTDYKLQSTGNLALESQVYYKNYQELNDSWLWTSKADYFIFVNPHDTSCFYSIAAQDLRHLARTERLERYEKDGGYKTTSLILLPLGKYIDCFEIIETA</sequence>
<proteinExistence type="predicted"/>
<keyword evidence="1" id="KW-0255">Endonuclease</keyword>
<protein>
    <submittedName>
        <fullName evidence="1">PD-(D/E)XK endonuclease</fullName>
    </submittedName>
</protein>